<protein>
    <submittedName>
        <fullName evidence="1">Uncharacterized protein</fullName>
    </submittedName>
</protein>
<evidence type="ECO:0000313" key="1">
    <source>
        <dbReference type="EMBL" id="OGF58655.1"/>
    </source>
</evidence>
<sequence>MKLNGDKSGMEELKYIKENKLFYLKFILKEAQTNTDHRASFRGRNMGKFILEYNVQKDEFTILRDSSE</sequence>
<accession>A0A1F5V5G9</accession>
<name>A0A1F5V5G9_9BACT</name>
<reference evidence="1 2" key="1">
    <citation type="journal article" date="2016" name="Nat. Commun.">
        <title>Thousands of microbial genomes shed light on interconnected biogeochemical processes in an aquifer system.</title>
        <authorList>
            <person name="Anantharaman K."/>
            <person name="Brown C.T."/>
            <person name="Hug L.A."/>
            <person name="Sharon I."/>
            <person name="Castelle C.J."/>
            <person name="Probst A.J."/>
            <person name="Thomas B.C."/>
            <person name="Singh A."/>
            <person name="Wilkins M.J."/>
            <person name="Karaoz U."/>
            <person name="Brodie E.L."/>
            <person name="Williams K.H."/>
            <person name="Hubbard S.S."/>
            <person name="Banfield J.F."/>
        </authorList>
    </citation>
    <scope>NUCLEOTIDE SEQUENCE [LARGE SCALE GENOMIC DNA]</scope>
</reference>
<dbReference type="AlphaFoldDB" id="A0A1F5V5G9"/>
<dbReference type="EMBL" id="MFGW01000237">
    <property type="protein sequence ID" value="OGF58655.1"/>
    <property type="molecule type" value="Genomic_DNA"/>
</dbReference>
<evidence type="ECO:0000313" key="2">
    <source>
        <dbReference type="Proteomes" id="UP000178943"/>
    </source>
</evidence>
<comment type="caution">
    <text evidence="1">The sequence shown here is derived from an EMBL/GenBank/DDBJ whole genome shotgun (WGS) entry which is preliminary data.</text>
</comment>
<proteinExistence type="predicted"/>
<organism evidence="1 2">
    <name type="scientific">Candidatus Fischerbacteria bacterium RBG_13_37_8</name>
    <dbReference type="NCBI Taxonomy" id="1817863"/>
    <lineage>
        <taxon>Bacteria</taxon>
        <taxon>Candidatus Fischeribacteriota</taxon>
    </lineage>
</organism>
<gene>
    <name evidence="1" type="ORF">A2Y62_03870</name>
</gene>
<dbReference type="Proteomes" id="UP000178943">
    <property type="component" value="Unassembled WGS sequence"/>
</dbReference>